<dbReference type="HOGENOM" id="CLU_2359503_0_0_1"/>
<feature type="region of interest" description="Disordered" evidence="1">
    <location>
        <begin position="1"/>
        <end position="23"/>
    </location>
</feature>
<evidence type="ECO:0000256" key="1">
    <source>
        <dbReference type="SAM" id="MobiDB-lite"/>
    </source>
</evidence>
<proteinExistence type="predicted"/>
<dbReference type="AlphaFoldDB" id="W9XCJ7"/>
<reference evidence="2 3" key="1">
    <citation type="submission" date="2013-03" db="EMBL/GenBank/DDBJ databases">
        <title>The Genome Sequence of Capronia epimyces CBS 606.96.</title>
        <authorList>
            <consortium name="The Broad Institute Genomics Platform"/>
            <person name="Cuomo C."/>
            <person name="de Hoog S."/>
            <person name="Gorbushina A."/>
            <person name="Walker B."/>
            <person name="Young S.K."/>
            <person name="Zeng Q."/>
            <person name="Gargeya S."/>
            <person name="Fitzgerald M."/>
            <person name="Haas B."/>
            <person name="Abouelleil A."/>
            <person name="Allen A.W."/>
            <person name="Alvarado L."/>
            <person name="Arachchi H.M."/>
            <person name="Berlin A.M."/>
            <person name="Chapman S.B."/>
            <person name="Gainer-Dewar J."/>
            <person name="Goldberg J."/>
            <person name="Griggs A."/>
            <person name="Gujja S."/>
            <person name="Hansen M."/>
            <person name="Howarth C."/>
            <person name="Imamovic A."/>
            <person name="Ireland A."/>
            <person name="Larimer J."/>
            <person name="McCowan C."/>
            <person name="Murphy C."/>
            <person name="Pearson M."/>
            <person name="Poon T.W."/>
            <person name="Priest M."/>
            <person name="Roberts A."/>
            <person name="Saif S."/>
            <person name="Shea T."/>
            <person name="Sisk P."/>
            <person name="Sykes S."/>
            <person name="Wortman J."/>
            <person name="Nusbaum C."/>
            <person name="Birren B."/>
        </authorList>
    </citation>
    <scope>NUCLEOTIDE SEQUENCE [LARGE SCALE GENOMIC DNA]</scope>
    <source>
        <strain evidence="2 3">CBS 606.96</strain>
    </source>
</reference>
<accession>W9XCJ7</accession>
<name>W9XCJ7_9EURO</name>
<evidence type="ECO:0000313" key="2">
    <source>
        <dbReference type="EMBL" id="EXJ78217.1"/>
    </source>
</evidence>
<gene>
    <name evidence="2" type="ORF">A1O3_09378</name>
</gene>
<organism evidence="2 3">
    <name type="scientific">Capronia epimyces CBS 606.96</name>
    <dbReference type="NCBI Taxonomy" id="1182542"/>
    <lineage>
        <taxon>Eukaryota</taxon>
        <taxon>Fungi</taxon>
        <taxon>Dikarya</taxon>
        <taxon>Ascomycota</taxon>
        <taxon>Pezizomycotina</taxon>
        <taxon>Eurotiomycetes</taxon>
        <taxon>Chaetothyriomycetidae</taxon>
        <taxon>Chaetothyriales</taxon>
        <taxon>Herpotrichiellaceae</taxon>
        <taxon>Capronia</taxon>
    </lineage>
</organism>
<dbReference type="eggNOG" id="ENOG502RNVS">
    <property type="taxonomic scope" value="Eukaryota"/>
</dbReference>
<dbReference type="RefSeq" id="XP_007737662.1">
    <property type="nucleotide sequence ID" value="XM_007739472.1"/>
</dbReference>
<dbReference type="Proteomes" id="UP000019478">
    <property type="component" value="Unassembled WGS sequence"/>
</dbReference>
<dbReference type="GeneID" id="19173462"/>
<sequence length="96" mass="10130">MPTDSVHNGPASQNTPPPEQHVATAGFNSDAVEAILQQGYDAKAPLYKPETKTQTAKPESPWGLKPGAMANGKDFWLDLRKQVAALQQTGGTSQGG</sequence>
<comment type="caution">
    <text evidence="2">The sequence shown here is derived from an EMBL/GenBank/DDBJ whole genome shotgun (WGS) entry which is preliminary data.</text>
</comment>
<keyword evidence="3" id="KW-1185">Reference proteome</keyword>
<feature type="region of interest" description="Disordered" evidence="1">
    <location>
        <begin position="44"/>
        <end position="70"/>
    </location>
</feature>
<dbReference type="OrthoDB" id="5598843at2759"/>
<dbReference type="STRING" id="1182542.W9XCJ7"/>
<dbReference type="EMBL" id="AMGY01000009">
    <property type="protein sequence ID" value="EXJ78217.1"/>
    <property type="molecule type" value="Genomic_DNA"/>
</dbReference>
<protein>
    <submittedName>
        <fullName evidence="2">Uncharacterized protein</fullName>
    </submittedName>
</protein>
<evidence type="ECO:0000313" key="3">
    <source>
        <dbReference type="Proteomes" id="UP000019478"/>
    </source>
</evidence>